<feature type="region of interest" description="Disordered" evidence="1">
    <location>
        <begin position="596"/>
        <end position="618"/>
    </location>
</feature>
<evidence type="ECO:0000313" key="4">
    <source>
        <dbReference type="Proteomes" id="UP000595577"/>
    </source>
</evidence>
<feature type="domain" description="Filamentous haemagglutinin FhaB/tRNA nuclease CdiA-like TPS" evidence="2">
    <location>
        <begin position="52"/>
        <end position="174"/>
    </location>
</feature>
<dbReference type="Gene3D" id="2.160.20.10">
    <property type="entry name" value="Single-stranded right-handed beta-helix, Pectin lyase-like"/>
    <property type="match status" value="1"/>
</dbReference>
<sequence>MTDKKSLNFKRYFRNRIRRIEAFIMLLLFSFNIFAEVVPDPASIGARATKTASGIDQLDIAAPNKNGTSYNSLKELQVSEQGLILNNNKDIVVNTKTAGYVARNRNLDNSIAASLIITEVTGKNRTNINGTVEVAGKRADLVMANRNGIYVNGGNFLNTDRVTLTTGSLEMKNGDLVAINVTQGQIGIGGKGIDALNLTDLELLGKTIDVSGVIKASKETRLLVSAGGQTYEYKTKEVKSKGESYKGIAIDGKAVGSMYAGKIDIISNDKGAGVNTKGDLVSVDDIVLTANGDITTAKVDSGKDLKYETTQKVKMNGKTTVAKKVKVKAKETEINAKVVTGYLEKALGKKSLSIESEKTKITSKIEAYGKVEIKSDYTQNNGEISANEKINIVGNKLNNNNGEIRSQEKIAINTKETSNIKGYILSDGLTKEDVKKEENKKAKNTKENKNSEKGIEITGDLDNTEGVIRGKEVSLGNLTGNNKGKIDSLGALTFNGKIIVNKGGVIKGNIKELNADKLINDEGKLVSTEKISGTVKEISNKDGEILGIETVKLIGDKLDNFSGLIKSNGKIALDIKETSNVKGYILSDGLTKEDVQKEESKKIESNKNTENSETKERGISITGELDNTEGVIRGREVVLGNVIGNNKGKIDSLGALTFNGKIIVNKGGVIKGNIQELNADQLINDEGKLVSTEKINGTVKEISNKNGEISGTETVKLIGAKLDNLSGLIKSNGKIALDIKETSNVKGYILSDGITKEDIKKEENKNQKNTEEDKNKNKEKGINITGDLDNTEGVIRGREVSLGNVIGNNKGKIDSLGALTFNGKVIVNKGGLITGNIQELNADKLINDEGKLVSTEKINGRVKEISNKGGEILGVQTVTLAGDRLNNLSGVIRSYGKVKLNEKDVSNVEGYILSDGITKEQAQNWKVEEKFKEESKEDKKDVKEKQEKKEQTTGTLLNIGRLDNTKGIIASLSQTTVNVGKIANNDGKIVSKGAVELTTPNEYEYKGLVEGDYVTTLNAKKIIINNNIDRKNTLSLISKEELTLGQSIRARILSIATQADFNNTKDISATNLLSIIAKNIENTGNIYSGGNTYLEAKNGDLINKDGGSIKADKQVYIEVKNGKVVNGTAKYLDGAYRREDGVLVDNRQIKEEKPSIIAGKTETIIKAKDFINTSQIGKAGQGITYIELTGQGINASIGDSIAKIEGQKVSVEGNKGVINTGAVISGTEITRVTSKNGKVLNESTIVSGSTENIRNIGKIEGNGIVYVEGKEIENVAGNIGGAGGTLLKSTEGNIEDKTITLIDNRRGVTETYTEMREVKPKRKWWRRRDEYFERKEDEKPKPKKYEQVQVYKYWNIVNKTKTVSGVIGNGKDTILDSAKDLILESSDIRAKDDIALNAKNHILMLSTVNTEYKFRTETTSKRRRFGGRKTTTKTWIEDNVYANPVELTSGGYILINYRGKGKAADNKGVFAQGVNFKTKGGIIAQSDGNIYIQGVKDKLNSIYDSHTTKSFLGIKYKRTSDYVSDNREKYKHSQLYGEAGVTLDSQGRLRVEGINIQTIGPVYLKGVKGVEILPGNEVSSRYEVHTSKSLKIGSDKSGLFKGLKIEQDKNTREMDTIKSIGSIINSKGSIVTVEGDSIVSIGSKIGAADDIKLIGKNGVIIKDGENFAKIKEQNEKMRVGMFTSLSLKNLSAGIGVEAVYDKTNDGKTIVTPEKNTFVTNKNIYITSSEGNVLLQGDFGAKENIGITAEKGKIYIKDSKSEVLTDSKSVNARMALAFGINLSGIKDTLKSYKSQLKAIKEIPNLGRVISFTRDMAKGKSLLESLDGKEDTINAISTMYNGPSTGSASAGLDLTGSINTAKSTGKYLQNITTTIRVGKNIIFKSKEFETEGSFIRAENDLSIDASKILIQASADKYATNSKNMGANFGVTLTGTNSVSGGLNYGQMNSKGTLYNNAQIQAGNKLIVKADNMTIRGGRLEGKHTDVDVKQNLLIESLQDSEEMKQVGTNIGYSLKKDKTQDGSLGLSFGGKDKKWVKEQSGIIGRESTKVKVGDTTKLIGSIIGGKNIELRTGKLEYSDIYDKDKGYDIGLNSKATISKNDKDEWNMSKTIGLNFGAKDKEQINRATIGAGTIIVGGKIVNPDINRNESVAQTITKNINVNGISVEYKDNRRRWKEIATIMGEYGLSLGKDLDAMTDEKYNIENKLGQEIYNTYKRIENFVDYKLGNMVVGIIPTEDRNGGIIGEIQNPELLAGYGAESIRIKYKGVYDEKANKIVLRAFVEKLTGESYKEAKKNNPNAPVYMCGVGNSKREFVEGLAAGTLTEAEMRRIGRGETVERVGIFNPTNGILVDGLIESPIGLLGNKLGLNWAGNDVKKMFIENPELMKNFIAHSQGSIRYKAAINSLYKTDKGKELLAYNLENSRLVGIAITPNMVKDLNSKFTFINLMKQRLNEENKGKKGWKPLPLIKFNTQVNPDDNIPKYLGNKPNVEGWQNHPVANYNLKDYEYDEETGLYTRKTDKNKKSIPNTTVIIEEMIEKDKKFNYNPRR</sequence>
<dbReference type="InterPro" id="IPR025157">
    <property type="entry name" value="Hemagglutinin_rpt"/>
</dbReference>
<name>A0A7T4KGP0_9FUSO</name>
<dbReference type="SMART" id="SM00912">
    <property type="entry name" value="Haemagg_act"/>
    <property type="match status" value="1"/>
</dbReference>
<gene>
    <name evidence="3" type="ORF">I6H56_01880</name>
</gene>
<organism evidence="3 4">
    <name type="scientific">Fusobacterium canifelinum</name>
    <dbReference type="NCBI Taxonomy" id="285729"/>
    <lineage>
        <taxon>Bacteria</taxon>
        <taxon>Fusobacteriati</taxon>
        <taxon>Fusobacteriota</taxon>
        <taxon>Fusobacteriia</taxon>
        <taxon>Fusobacteriales</taxon>
        <taxon>Fusobacteriaceae</taxon>
        <taxon>Fusobacterium</taxon>
    </lineage>
</organism>
<dbReference type="Pfam" id="PF13332">
    <property type="entry name" value="Fil_haemagg_2"/>
    <property type="match status" value="2"/>
</dbReference>
<dbReference type="Proteomes" id="UP000595577">
    <property type="component" value="Chromosome"/>
</dbReference>
<dbReference type="InterPro" id="IPR010069">
    <property type="entry name" value="CdiA_FHA1_rpt"/>
</dbReference>
<protein>
    <submittedName>
        <fullName evidence="3">Hemagglutinin repeat-containing protein</fullName>
    </submittedName>
</protein>
<dbReference type="NCBIfam" id="TIGR01901">
    <property type="entry name" value="adhes_NPXG"/>
    <property type="match status" value="1"/>
</dbReference>
<evidence type="ECO:0000256" key="1">
    <source>
        <dbReference type="SAM" id="MobiDB-lite"/>
    </source>
</evidence>
<feature type="compositionally biased region" description="Basic and acidic residues" evidence="1">
    <location>
        <begin position="761"/>
        <end position="781"/>
    </location>
</feature>
<evidence type="ECO:0000259" key="2">
    <source>
        <dbReference type="SMART" id="SM00912"/>
    </source>
</evidence>
<proteinExistence type="predicted"/>
<evidence type="ECO:0000313" key="3">
    <source>
        <dbReference type="EMBL" id="QQB74246.1"/>
    </source>
</evidence>
<accession>A0A7T4KGP0</accession>
<dbReference type="NCBIfam" id="TIGR01731">
    <property type="entry name" value="fil_hemag_20aa"/>
    <property type="match status" value="5"/>
</dbReference>
<feature type="region of interest" description="Disordered" evidence="1">
    <location>
        <begin position="761"/>
        <end position="783"/>
    </location>
</feature>
<dbReference type="RefSeq" id="WP_198480849.1">
    <property type="nucleotide sequence ID" value="NZ_CP066022.1"/>
</dbReference>
<dbReference type="InterPro" id="IPR008638">
    <property type="entry name" value="FhaB/CdiA-like_TPS"/>
</dbReference>
<reference evidence="3 4" key="1">
    <citation type="submission" date="2020-12" db="EMBL/GenBank/DDBJ databases">
        <title>FDA dAtabase for Regulatory Grade micrObial Sequences (FDA-ARGOS): Supporting development and validation of Infectious Disease Dx tests.</title>
        <authorList>
            <person name="Sproer C."/>
            <person name="Gronow S."/>
            <person name="Severitt S."/>
            <person name="Schroder I."/>
            <person name="Tallon L."/>
            <person name="Sadzewicz L."/>
            <person name="Zhao X."/>
            <person name="Boylan J."/>
            <person name="Ott S."/>
            <person name="Bowen H."/>
            <person name="Vavikolanu K."/>
            <person name="Mehta A."/>
            <person name="Aluvathingal J."/>
            <person name="Nadendla S."/>
            <person name="Lowell S."/>
            <person name="Myers T."/>
            <person name="Yan Y."/>
            <person name="Sichtig H."/>
        </authorList>
    </citation>
    <scope>NUCLEOTIDE SEQUENCE [LARGE SCALE GENOMIC DNA]</scope>
    <source>
        <strain evidence="3 4">FDAARGOS_999</strain>
    </source>
</reference>
<dbReference type="InterPro" id="IPR012334">
    <property type="entry name" value="Pectin_lyas_fold"/>
</dbReference>
<dbReference type="EMBL" id="CP066022">
    <property type="protein sequence ID" value="QQB74246.1"/>
    <property type="molecule type" value="Genomic_DNA"/>
</dbReference>
<dbReference type="InterPro" id="IPR011050">
    <property type="entry name" value="Pectin_lyase_fold/virulence"/>
</dbReference>
<dbReference type="SUPFAM" id="SSF51126">
    <property type="entry name" value="Pectin lyase-like"/>
    <property type="match status" value="1"/>
</dbReference>
<dbReference type="GO" id="GO:0003824">
    <property type="term" value="F:catalytic activity"/>
    <property type="evidence" value="ECO:0007669"/>
    <property type="project" value="UniProtKB-ARBA"/>
</dbReference>
<dbReference type="Pfam" id="PF05860">
    <property type="entry name" value="TPS"/>
    <property type="match status" value="1"/>
</dbReference>